<reference evidence="1 2" key="1">
    <citation type="journal article" date="2018" name="Biotechnol. Adv.">
        <title>Improved genomic resources and new bioinformatic workflow for the carcinogenic parasite Clonorchis sinensis: Biotechnological implications.</title>
        <authorList>
            <person name="Wang D."/>
            <person name="Korhonen P.K."/>
            <person name="Gasser R.B."/>
            <person name="Young N.D."/>
        </authorList>
    </citation>
    <scope>NUCLEOTIDE SEQUENCE [LARGE SCALE GENOMIC DNA]</scope>
    <source>
        <strain evidence="1">Cs-k2</strain>
    </source>
</reference>
<dbReference type="AlphaFoldDB" id="A0A3R7CXP5"/>
<dbReference type="Proteomes" id="UP000286415">
    <property type="component" value="Unassembled WGS sequence"/>
</dbReference>
<comment type="caution">
    <text evidence="1">The sequence shown here is derived from an EMBL/GenBank/DDBJ whole genome shotgun (WGS) entry which is preliminary data.</text>
</comment>
<evidence type="ECO:0000313" key="1">
    <source>
        <dbReference type="EMBL" id="KAG5446035.1"/>
    </source>
</evidence>
<name>A0A3R7CXP5_CLOSI</name>
<organism evidence="1 2">
    <name type="scientific">Clonorchis sinensis</name>
    <name type="common">Chinese liver fluke</name>
    <dbReference type="NCBI Taxonomy" id="79923"/>
    <lineage>
        <taxon>Eukaryota</taxon>
        <taxon>Metazoa</taxon>
        <taxon>Spiralia</taxon>
        <taxon>Lophotrochozoa</taxon>
        <taxon>Platyhelminthes</taxon>
        <taxon>Trematoda</taxon>
        <taxon>Digenea</taxon>
        <taxon>Opisthorchiida</taxon>
        <taxon>Opisthorchiata</taxon>
        <taxon>Opisthorchiidae</taxon>
        <taxon>Clonorchis</taxon>
    </lineage>
</organism>
<keyword evidence="2" id="KW-1185">Reference proteome</keyword>
<protein>
    <submittedName>
        <fullName evidence="1">Uncharacterized protein</fullName>
    </submittedName>
</protein>
<dbReference type="InParanoid" id="A0A3R7CXP5"/>
<proteinExistence type="predicted"/>
<evidence type="ECO:0000313" key="2">
    <source>
        <dbReference type="Proteomes" id="UP000286415"/>
    </source>
</evidence>
<sequence>MKSVVRSQRWHLGCSCVDLGNLRVLQPKFFLWVAWQLCNWAPIIPVRSIVAPFRCLTAMPPEVCTRTGILPGCPSLDRVSPEAEVEFEPRTFRSVNSRCNHLGHLVTPIIIDSMMLSNTEASLPYNHGLFESLIVKKKIKSPARRSGDRVAPILGGGTSSTDSTQTFPNRLITFSARSRIATSTSDTELSMKNSTLRQTMVWHAQYVA</sequence>
<gene>
    <name evidence="1" type="ORF">CSKR_103892</name>
</gene>
<accession>A0A3R7CXP5</accession>
<dbReference type="EMBL" id="NIRI02000056">
    <property type="protein sequence ID" value="KAG5446035.1"/>
    <property type="molecule type" value="Genomic_DNA"/>
</dbReference>
<reference evidence="1 2" key="2">
    <citation type="journal article" date="2021" name="Genomics">
        <title>High-quality reference genome for Clonorchis sinensis.</title>
        <authorList>
            <person name="Young N.D."/>
            <person name="Stroehlein A.J."/>
            <person name="Kinkar L."/>
            <person name="Wang T."/>
            <person name="Sohn W.M."/>
            <person name="Chang B.C.H."/>
            <person name="Kaur P."/>
            <person name="Weisz D."/>
            <person name="Dudchenko O."/>
            <person name="Aiden E.L."/>
            <person name="Korhonen P.K."/>
            <person name="Gasser R.B."/>
        </authorList>
    </citation>
    <scope>NUCLEOTIDE SEQUENCE [LARGE SCALE GENOMIC DNA]</scope>
    <source>
        <strain evidence="1">Cs-k2</strain>
    </source>
</reference>